<sequence>MADKDDLTSHLDNAIYGTPKLHPDEQRQYLGTFRERVSLRMTIQQVTDQIGLAGFKAELKANPDFHVIFNGHIDSQALSPYMQAASAAKIEFTIVQDAFYGDQPTSSGLIVASDHAIDAYPIDVTQKYPETSSATQNTTEKKSFGDRLKDLFSGH</sequence>
<dbReference type="PIRSF" id="PIRSF034303">
    <property type="entry name" value="DUF1694"/>
    <property type="match status" value="1"/>
</dbReference>
<accession>A0A0R1HXV5</accession>
<comment type="caution">
    <text evidence="1">The sequence shown here is derived from an EMBL/GenBank/DDBJ whole genome shotgun (WGS) entry which is preliminary data.</text>
</comment>
<reference evidence="1 2" key="1">
    <citation type="journal article" date="2015" name="Genome Announc.">
        <title>Expanding the biotechnology potential of lactobacilli through comparative genomics of 213 strains and associated genera.</title>
        <authorList>
            <person name="Sun Z."/>
            <person name="Harris H.M."/>
            <person name="McCann A."/>
            <person name="Guo C."/>
            <person name="Argimon S."/>
            <person name="Zhang W."/>
            <person name="Yang X."/>
            <person name="Jeffery I.B."/>
            <person name="Cooney J.C."/>
            <person name="Kagawa T.F."/>
            <person name="Liu W."/>
            <person name="Song Y."/>
            <person name="Salvetti E."/>
            <person name="Wrobel A."/>
            <person name="Rasinkangas P."/>
            <person name="Parkhill J."/>
            <person name="Rea M.C."/>
            <person name="O'Sullivan O."/>
            <person name="Ritari J."/>
            <person name="Douillard F.P."/>
            <person name="Paul Ross R."/>
            <person name="Yang R."/>
            <person name="Briner A.E."/>
            <person name="Felis G.E."/>
            <person name="de Vos W.M."/>
            <person name="Barrangou R."/>
            <person name="Klaenhammer T.R."/>
            <person name="Caufield P.W."/>
            <person name="Cui Y."/>
            <person name="Zhang H."/>
            <person name="O'Toole P.W."/>
        </authorList>
    </citation>
    <scope>NUCLEOTIDE SEQUENCE [LARGE SCALE GENOMIC DNA]</scope>
    <source>
        <strain evidence="1 2">JCM 15530</strain>
    </source>
</reference>
<keyword evidence="2" id="KW-1185">Reference proteome</keyword>
<evidence type="ECO:0000313" key="2">
    <source>
        <dbReference type="Proteomes" id="UP000050911"/>
    </source>
</evidence>
<dbReference type="Proteomes" id="UP000050911">
    <property type="component" value="Unassembled WGS sequence"/>
</dbReference>
<dbReference type="PATRIC" id="fig|1302272.5.peg.2030"/>
<dbReference type="SUPFAM" id="SSF160515">
    <property type="entry name" value="YueI-like"/>
    <property type="match status" value="1"/>
</dbReference>
<dbReference type="EMBL" id="AZCX01000004">
    <property type="protein sequence ID" value="KRK48250.1"/>
    <property type="molecule type" value="Genomic_DNA"/>
</dbReference>
<dbReference type="InterPro" id="IPR012543">
    <property type="entry name" value="DUF1694"/>
</dbReference>
<dbReference type="InterPro" id="IPR029064">
    <property type="entry name" value="Ribosomal_eL30-like_sf"/>
</dbReference>
<dbReference type="OrthoDB" id="95278at2"/>
<organism evidence="1 2">
    <name type="scientific">Secundilactobacillus kimchicus JCM 15530</name>
    <dbReference type="NCBI Taxonomy" id="1302272"/>
    <lineage>
        <taxon>Bacteria</taxon>
        <taxon>Bacillati</taxon>
        <taxon>Bacillota</taxon>
        <taxon>Bacilli</taxon>
        <taxon>Lactobacillales</taxon>
        <taxon>Lactobacillaceae</taxon>
        <taxon>Secundilactobacillus</taxon>
    </lineage>
</organism>
<evidence type="ECO:0008006" key="3">
    <source>
        <dbReference type="Google" id="ProtNLM"/>
    </source>
</evidence>
<gene>
    <name evidence="1" type="ORF">FC96_GL001990</name>
</gene>
<dbReference type="AlphaFoldDB" id="A0A0R1HXV5"/>
<dbReference type="Pfam" id="PF07997">
    <property type="entry name" value="DUF1694"/>
    <property type="match status" value="1"/>
</dbReference>
<dbReference type="Gene3D" id="3.30.1330.30">
    <property type="match status" value="1"/>
</dbReference>
<protein>
    <recommendedName>
        <fullName evidence="3">DUF1694 domain-containing protein</fullName>
    </recommendedName>
</protein>
<dbReference type="STRING" id="1302272.FC96_GL001990"/>
<name>A0A0R1HXV5_9LACO</name>
<evidence type="ECO:0000313" key="1">
    <source>
        <dbReference type="EMBL" id="KRK48250.1"/>
    </source>
</evidence>
<dbReference type="RefSeq" id="WP_055679692.1">
    <property type="nucleotide sequence ID" value="NZ_AZCX01000004.1"/>
</dbReference>
<proteinExistence type="predicted"/>